<feature type="non-terminal residue" evidence="1">
    <location>
        <position position="1"/>
    </location>
</feature>
<gene>
    <name evidence="1" type="ORF">HHI36_011760</name>
</gene>
<name>A0ABD2NCH7_9CUCU</name>
<keyword evidence="2" id="KW-1185">Reference proteome</keyword>
<organism evidence="1 2">
    <name type="scientific">Cryptolaemus montrouzieri</name>
    <dbReference type="NCBI Taxonomy" id="559131"/>
    <lineage>
        <taxon>Eukaryota</taxon>
        <taxon>Metazoa</taxon>
        <taxon>Ecdysozoa</taxon>
        <taxon>Arthropoda</taxon>
        <taxon>Hexapoda</taxon>
        <taxon>Insecta</taxon>
        <taxon>Pterygota</taxon>
        <taxon>Neoptera</taxon>
        <taxon>Endopterygota</taxon>
        <taxon>Coleoptera</taxon>
        <taxon>Polyphaga</taxon>
        <taxon>Cucujiformia</taxon>
        <taxon>Coccinelloidea</taxon>
        <taxon>Coccinellidae</taxon>
        <taxon>Scymninae</taxon>
        <taxon>Scymnini</taxon>
        <taxon>Cryptolaemus</taxon>
    </lineage>
</organism>
<dbReference type="AlphaFoldDB" id="A0ABD2NCH7"/>
<evidence type="ECO:0000313" key="2">
    <source>
        <dbReference type="Proteomes" id="UP001516400"/>
    </source>
</evidence>
<accession>A0ABD2NCH7</accession>
<protein>
    <submittedName>
        <fullName evidence="1">Uncharacterized protein</fullName>
    </submittedName>
</protein>
<proteinExistence type="predicted"/>
<dbReference type="Proteomes" id="UP001516400">
    <property type="component" value="Unassembled WGS sequence"/>
</dbReference>
<sequence length="114" mass="12707">KEMETTEDKSNCAWKIVNELNGRNIGMSTLQMPGDPSTLANSFNGFMVDSVEQALDLPNSIDVAGITFKLEKSKKKLTWDSHVEHHLIVEEPVMAQTPSFNILNKGLLVHLLLD</sequence>
<comment type="caution">
    <text evidence="1">The sequence shown here is derived from an EMBL/GenBank/DDBJ whole genome shotgun (WGS) entry which is preliminary data.</text>
</comment>
<reference evidence="1 2" key="1">
    <citation type="journal article" date="2021" name="BMC Biol.">
        <title>Horizontally acquired antibacterial genes associated with adaptive radiation of ladybird beetles.</title>
        <authorList>
            <person name="Li H.S."/>
            <person name="Tang X.F."/>
            <person name="Huang Y.H."/>
            <person name="Xu Z.Y."/>
            <person name="Chen M.L."/>
            <person name="Du X.Y."/>
            <person name="Qiu B.Y."/>
            <person name="Chen P.T."/>
            <person name="Zhang W."/>
            <person name="Slipinski A."/>
            <person name="Escalona H.E."/>
            <person name="Waterhouse R.M."/>
            <person name="Zwick A."/>
            <person name="Pang H."/>
        </authorList>
    </citation>
    <scope>NUCLEOTIDE SEQUENCE [LARGE SCALE GENOMIC DNA]</scope>
    <source>
        <strain evidence="1">SYSU2018</strain>
    </source>
</reference>
<evidence type="ECO:0000313" key="1">
    <source>
        <dbReference type="EMBL" id="KAL3276376.1"/>
    </source>
</evidence>
<dbReference type="EMBL" id="JABFTP020000103">
    <property type="protein sequence ID" value="KAL3276376.1"/>
    <property type="molecule type" value="Genomic_DNA"/>
</dbReference>